<gene>
    <name evidence="1" type="ORF">UFOVP120_59</name>
</gene>
<reference evidence="1" key="1">
    <citation type="submission" date="2020-04" db="EMBL/GenBank/DDBJ databases">
        <authorList>
            <person name="Chiriac C."/>
            <person name="Salcher M."/>
            <person name="Ghai R."/>
            <person name="Kavagutti S V."/>
        </authorList>
    </citation>
    <scope>NUCLEOTIDE SEQUENCE</scope>
</reference>
<sequence>MVQRPRVCVNGLVTSLLHGGDVANIDMEIDMPTIQDKLRRFETLIDPQYRTKREFLINPDGIEAANYIDNFQKHMGYIIAIAFEHIEDEAIHERITRHGYAAIKGVK</sequence>
<dbReference type="EMBL" id="LR796242">
    <property type="protein sequence ID" value="CAB4131100.1"/>
    <property type="molecule type" value="Genomic_DNA"/>
</dbReference>
<evidence type="ECO:0000313" key="1">
    <source>
        <dbReference type="EMBL" id="CAB4131100.1"/>
    </source>
</evidence>
<organism evidence="1">
    <name type="scientific">uncultured Caudovirales phage</name>
    <dbReference type="NCBI Taxonomy" id="2100421"/>
    <lineage>
        <taxon>Viruses</taxon>
        <taxon>Duplodnaviria</taxon>
        <taxon>Heunggongvirae</taxon>
        <taxon>Uroviricota</taxon>
        <taxon>Caudoviricetes</taxon>
        <taxon>Peduoviridae</taxon>
        <taxon>Maltschvirus</taxon>
        <taxon>Maltschvirus maltsch</taxon>
    </lineage>
</organism>
<proteinExistence type="predicted"/>
<protein>
    <submittedName>
        <fullName evidence="1">Uncharacterized protein</fullName>
    </submittedName>
</protein>
<accession>A0A6J5LDS9</accession>
<name>A0A6J5LDS9_9CAUD</name>